<accession>I0YWT5</accession>
<sequence>MVLGNLGTKLLQISRSTPYLTTALIGHKLAKHADANVRLIAVDPLTTDKFQEIMAHISDSTQQTSAQR</sequence>
<evidence type="ECO:0000313" key="2">
    <source>
        <dbReference type="Proteomes" id="UP000007264"/>
    </source>
</evidence>
<dbReference type="RefSeq" id="XP_005647398.1">
    <property type="nucleotide sequence ID" value="XM_005647341.1"/>
</dbReference>
<dbReference type="OrthoDB" id="48988at2759"/>
<evidence type="ECO:0000313" key="1">
    <source>
        <dbReference type="EMBL" id="EIE22854.1"/>
    </source>
</evidence>
<gene>
    <name evidence="1" type="ORF">COCSUDRAFT_53679</name>
</gene>
<dbReference type="Proteomes" id="UP000007264">
    <property type="component" value="Unassembled WGS sequence"/>
</dbReference>
<protein>
    <submittedName>
        <fullName evidence="1">Uncharacterized protein</fullName>
    </submittedName>
</protein>
<dbReference type="EMBL" id="AGSI01000009">
    <property type="protein sequence ID" value="EIE22854.1"/>
    <property type="molecule type" value="Genomic_DNA"/>
</dbReference>
<proteinExistence type="predicted"/>
<reference evidence="1 2" key="1">
    <citation type="journal article" date="2012" name="Genome Biol.">
        <title>The genome of the polar eukaryotic microalga coccomyxa subellipsoidea reveals traits of cold adaptation.</title>
        <authorList>
            <person name="Blanc G."/>
            <person name="Agarkova I."/>
            <person name="Grimwood J."/>
            <person name="Kuo A."/>
            <person name="Brueggeman A."/>
            <person name="Dunigan D."/>
            <person name="Gurnon J."/>
            <person name="Ladunga I."/>
            <person name="Lindquist E."/>
            <person name="Lucas S."/>
            <person name="Pangilinan J."/>
            <person name="Proschold T."/>
            <person name="Salamov A."/>
            <person name="Schmutz J."/>
            <person name="Weeks D."/>
            <person name="Yamada T."/>
            <person name="Claverie J.M."/>
            <person name="Grigoriev I."/>
            <person name="Van Etten J."/>
            <person name="Lomsadze A."/>
            <person name="Borodovsky M."/>
        </authorList>
    </citation>
    <scope>NUCLEOTIDE SEQUENCE [LARGE SCALE GENOMIC DNA]</scope>
    <source>
        <strain evidence="1 2">C-169</strain>
    </source>
</reference>
<dbReference type="GeneID" id="17040841"/>
<dbReference type="AlphaFoldDB" id="I0YWT5"/>
<dbReference type="KEGG" id="csl:COCSUDRAFT_53679"/>
<organism evidence="1 2">
    <name type="scientific">Coccomyxa subellipsoidea (strain C-169)</name>
    <name type="common">Green microalga</name>
    <dbReference type="NCBI Taxonomy" id="574566"/>
    <lineage>
        <taxon>Eukaryota</taxon>
        <taxon>Viridiplantae</taxon>
        <taxon>Chlorophyta</taxon>
        <taxon>core chlorophytes</taxon>
        <taxon>Trebouxiophyceae</taxon>
        <taxon>Trebouxiophyceae incertae sedis</taxon>
        <taxon>Coccomyxaceae</taxon>
        <taxon>Coccomyxa</taxon>
        <taxon>Coccomyxa subellipsoidea</taxon>
    </lineage>
</organism>
<keyword evidence="2" id="KW-1185">Reference proteome</keyword>
<name>I0YWT5_COCSC</name>
<comment type="caution">
    <text evidence="1">The sequence shown here is derived from an EMBL/GenBank/DDBJ whole genome shotgun (WGS) entry which is preliminary data.</text>
</comment>